<proteinExistence type="predicted"/>
<dbReference type="VEuPathDB" id="VectorBase:ADIR003906"/>
<protein>
    <submittedName>
        <fullName evidence="2">DUF5641 domain-containing protein</fullName>
    </submittedName>
</protein>
<name>A0A182N8D2_9DIPT</name>
<feature type="domain" description="DUF5641" evidence="1">
    <location>
        <begin position="1"/>
        <end position="34"/>
    </location>
</feature>
<reference evidence="3" key="1">
    <citation type="submission" date="2013-03" db="EMBL/GenBank/DDBJ databases">
        <title>The Genome Sequence of Anopheles dirus WRAIR2.</title>
        <authorList>
            <consortium name="The Broad Institute Genomics Platform"/>
            <person name="Neafsey D.E."/>
            <person name="Walton C."/>
            <person name="Walker B."/>
            <person name="Young S.K."/>
            <person name="Zeng Q."/>
            <person name="Gargeya S."/>
            <person name="Fitzgerald M."/>
            <person name="Haas B."/>
            <person name="Abouelleil A."/>
            <person name="Allen A.W."/>
            <person name="Alvarado L."/>
            <person name="Arachchi H.M."/>
            <person name="Berlin A.M."/>
            <person name="Chapman S.B."/>
            <person name="Gainer-Dewar J."/>
            <person name="Goldberg J."/>
            <person name="Griggs A."/>
            <person name="Gujja S."/>
            <person name="Hansen M."/>
            <person name="Howarth C."/>
            <person name="Imamovic A."/>
            <person name="Ireland A."/>
            <person name="Larimer J."/>
            <person name="McCowan C."/>
            <person name="Murphy C."/>
            <person name="Pearson M."/>
            <person name="Poon T.W."/>
            <person name="Priest M."/>
            <person name="Roberts A."/>
            <person name="Saif S."/>
            <person name="Shea T."/>
            <person name="Sisk P."/>
            <person name="Sykes S."/>
            <person name="Wortman J."/>
            <person name="Nusbaum C."/>
            <person name="Birren B."/>
        </authorList>
    </citation>
    <scope>NUCLEOTIDE SEQUENCE [LARGE SCALE GENOMIC DNA]</scope>
    <source>
        <strain evidence="3">WRAIR2</strain>
    </source>
</reference>
<evidence type="ECO:0000313" key="2">
    <source>
        <dbReference type="EnsemblMetazoa" id="ADIR003906-PA"/>
    </source>
</evidence>
<dbReference type="AlphaFoldDB" id="A0A182N8D2"/>
<dbReference type="Proteomes" id="UP000075884">
    <property type="component" value="Unassembled WGS sequence"/>
</dbReference>
<reference evidence="2" key="2">
    <citation type="submission" date="2020-05" db="UniProtKB">
        <authorList>
            <consortium name="EnsemblMetazoa"/>
        </authorList>
    </citation>
    <scope>IDENTIFICATION</scope>
    <source>
        <strain evidence="2">WRAIR2</strain>
    </source>
</reference>
<evidence type="ECO:0000259" key="1">
    <source>
        <dbReference type="Pfam" id="PF18701"/>
    </source>
</evidence>
<evidence type="ECO:0000313" key="3">
    <source>
        <dbReference type="Proteomes" id="UP000075884"/>
    </source>
</evidence>
<dbReference type="InterPro" id="IPR040676">
    <property type="entry name" value="DUF5641"/>
</dbReference>
<organism evidence="2 3">
    <name type="scientific">Anopheles dirus</name>
    <dbReference type="NCBI Taxonomy" id="7168"/>
    <lineage>
        <taxon>Eukaryota</taxon>
        <taxon>Metazoa</taxon>
        <taxon>Ecdysozoa</taxon>
        <taxon>Arthropoda</taxon>
        <taxon>Hexapoda</taxon>
        <taxon>Insecta</taxon>
        <taxon>Pterygota</taxon>
        <taxon>Neoptera</taxon>
        <taxon>Endopterygota</taxon>
        <taxon>Diptera</taxon>
        <taxon>Nematocera</taxon>
        <taxon>Culicoidea</taxon>
        <taxon>Culicidae</taxon>
        <taxon>Anophelinae</taxon>
        <taxon>Anopheles</taxon>
    </lineage>
</organism>
<dbReference type="EnsemblMetazoa" id="ADIR003906-RA">
    <property type="protein sequence ID" value="ADIR003906-PA"/>
    <property type="gene ID" value="ADIR003906"/>
</dbReference>
<sequence length="54" mass="6298">MPPTTWPLARITRIHPGKDGIVWVVTITIASRKALEVICKPFQKQICEVWWIIR</sequence>
<dbReference type="Pfam" id="PF18701">
    <property type="entry name" value="DUF5641"/>
    <property type="match status" value="1"/>
</dbReference>
<accession>A0A182N8D2</accession>
<keyword evidence="3" id="KW-1185">Reference proteome</keyword>